<dbReference type="GO" id="GO:0006729">
    <property type="term" value="P:tetrahydrobiopterin biosynthetic process"/>
    <property type="evidence" value="ECO:0007669"/>
    <property type="project" value="UniProtKB-KW"/>
</dbReference>
<evidence type="ECO:0000256" key="13">
    <source>
        <dbReference type="ARBA" id="ARBA00023242"/>
    </source>
</evidence>
<comment type="similarity">
    <text evidence="4">Belongs to the pterin-4-alpha-carbinolamine dehydratase family.</text>
</comment>
<evidence type="ECO:0000256" key="18">
    <source>
        <dbReference type="ARBA" id="ARBA00042969"/>
    </source>
</evidence>
<evidence type="ECO:0000256" key="17">
    <source>
        <dbReference type="ARBA" id="ARBA00042558"/>
    </source>
</evidence>
<accession>A0A8V5FYC0</accession>
<protein>
    <recommendedName>
        <fullName evidence="16">Pterin-4-alpha-carbinolamine dehydratase</fullName>
        <ecNumber evidence="5">4.2.1.96</ecNumber>
    </recommendedName>
    <alternativeName>
        <fullName evidence="14">4-alpha-hydroxy-tetrahydropterin dehydratase</fullName>
    </alternativeName>
    <alternativeName>
        <fullName evidence="18">Dimerization cofactor of hepatocyte nuclear factor 1-alpha</fullName>
    </alternativeName>
    <alternativeName>
        <fullName evidence="17">Phenylalanine hydroxylase-stimulating protein</fullName>
    </alternativeName>
    <alternativeName>
        <fullName evidence="15">Pterin carbinolamine dehydratase</fullName>
    </alternativeName>
</protein>
<dbReference type="AlphaFoldDB" id="A0A8V5FYC0"/>
<keyword evidence="13" id="KW-0539">Nucleus</keyword>
<dbReference type="GO" id="GO:0005737">
    <property type="term" value="C:cytoplasm"/>
    <property type="evidence" value="ECO:0007669"/>
    <property type="project" value="UniProtKB-SubCell"/>
</dbReference>
<keyword evidence="12" id="KW-0456">Lyase</keyword>
<proteinExistence type="inferred from homology"/>
<reference evidence="20" key="2">
    <citation type="submission" date="2025-08" db="UniProtKB">
        <authorList>
            <consortium name="Ensembl"/>
        </authorList>
    </citation>
    <scope>IDENTIFICATION</scope>
</reference>
<keyword evidence="21" id="KW-1185">Reference proteome</keyword>
<evidence type="ECO:0000256" key="19">
    <source>
        <dbReference type="ARBA" id="ARBA00045830"/>
    </source>
</evidence>
<dbReference type="Gene3D" id="3.30.1360.20">
    <property type="entry name" value="Transcriptional coactivator/pterin dehydratase"/>
    <property type="match status" value="1"/>
</dbReference>
<evidence type="ECO:0000256" key="6">
    <source>
        <dbReference type="ARBA" id="ARBA00022490"/>
    </source>
</evidence>
<dbReference type="PANTHER" id="PTHR12599:SF13">
    <property type="entry name" value="PTERIN-4-ALPHA-CARBINOLAMINE DEHYDRATASE"/>
    <property type="match status" value="1"/>
</dbReference>
<keyword evidence="9" id="KW-0805">Transcription regulation</keyword>
<dbReference type="EC" id="4.2.1.96" evidence="5"/>
<dbReference type="PANTHER" id="PTHR12599">
    <property type="entry name" value="PTERIN-4-ALPHA-CARBINOLAMINE DEHYDRATASE"/>
    <property type="match status" value="1"/>
</dbReference>
<dbReference type="SUPFAM" id="SSF55248">
    <property type="entry name" value="PCD-like"/>
    <property type="match status" value="1"/>
</dbReference>
<keyword evidence="10" id="KW-0010">Activator</keyword>
<reference evidence="20" key="1">
    <citation type="submission" date="2020-03" db="EMBL/GenBank/DDBJ databases">
        <title>Melopsittacus undulatus (budgerigar) genome, bMelUnd1, maternal haplotype with Z.</title>
        <authorList>
            <person name="Gedman G."/>
            <person name="Mountcastle J."/>
            <person name="Haase B."/>
            <person name="Formenti G."/>
            <person name="Wright T."/>
            <person name="Apodaca J."/>
            <person name="Pelan S."/>
            <person name="Chow W."/>
            <person name="Rhie A."/>
            <person name="Howe K."/>
            <person name="Fedrigo O."/>
            <person name="Jarvis E.D."/>
        </authorList>
    </citation>
    <scope>NUCLEOTIDE SEQUENCE [LARGE SCALE GENOMIC DNA]</scope>
</reference>
<dbReference type="GO" id="GO:0005634">
    <property type="term" value="C:nucleus"/>
    <property type="evidence" value="ECO:0007669"/>
    <property type="project" value="UniProtKB-SubCell"/>
</dbReference>
<sequence>MAGKAHRLSTEEREQLLPNLRAVGWNEVEGRDAIFKEFHFKDFNRAFGFMTRVALQAEKLDHHPEWFNVYNKVRNRDGEANGDLQGAYPFLRHKPAASPLQWDLFHQMLFPSHITDSLQLLLNRSFPPPLFMCPAEQ</sequence>
<dbReference type="Ensembl" id="ENSMUNT00000035003.1">
    <property type="protein sequence ID" value="ENSMUNP00000030837.1"/>
    <property type="gene ID" value="ENSMUNG00000011577.2"/>
</dbReference>
<gene>
    <name evidence="20" type="primary">LOC101871809</name>
</gene>
<evidence type="ECO:0000256" key="3">
    <source>
        <dbReference type="ARBA" id="ARBA00004496"/>
    </source>
</evidence>
<evidence type="ECO:0000256" key="7">
    <source>
        <dbReference type="ARBA" id="ARBA00022990"/>
    </source>
</evidence>
<evidence type="ECO:0000256" key="9">
    <source>
        <dbReference type="ARBA" id="ARBA00023015"/>
    </source>
</evidence>
<evidence type="ECO:0000256" key="16">
    <source>
        <dbReference type="ARBA" id="ARBA00040209"/>
    </source>
</evidence>
<evidence type="ECO:0000256" key="11">
    <source>
        <dbReference type="ARBA" id="ARBA00023163"/>
    </source>
</evidence>
<dbReference type="InterPro" id="IPR036428">
    <property type="entry name" value="PCD_sf"/>
</dbReference>
<evidence type="ECO:0000256" key="14">
    <source>
        <dbReference type="ARBA" id="ARBA00030497"/>
    </source>
</evidence>
<keyword evidence="8" id="KW-0783">Tetrahydrobiopterin biosynthesis</keyword>
<evidence type="ECO:0000256" key="8">
    <source>
        <dbReference type="ARBA" id="ARBA00023007"/>
    </source>
</evidence>
<evidence type="ECO:0000256" key="5">
    <source>
        <dbReference type="ARBA" id="ARBA00013252"/>
    </source>
</evidence>
<evidence type="ECO:0000313" key="21">
    <source>
        <dbReference type="Proteomes" id="UP000694405"/>
    </source>
</evidence>
<dbReference type="Proteomes" id="UP000694405">
    <property type="component" value="Chromosome 4"/>
</dbReference>
<comment type="catalytic activity">
    <reaction evidence="1">
        <text>(4aS,6R)-4a-hydroxy-L-erythro-5,6,7,8-tetrahydrobiopterin = (6R)-L-erythro-6,7-dihydrobiopterin + H2O</text>
        <dbReference type="Rhea" id="RHEA:11920"/>
        <dbReference type="ChEBI" id="CHEBI:15377"/>
        <dbReference type="ChEBI" id="CHEBI:15642"/>
        <dbReference type="ChEBI" id="CHEBI:43120"/>
        <dbReference type="EC" id="4.2.1.96"/>
    </reaction>
</comment>
<name>A0A8V5FYC0_MELUD</name>
<evidence type="ECO:0000256" key="12">
    <source>
        <dbReference type="ARBA" id="ARBA00023239"/>
    </source>
</evidence>
<evidence type="ECO:0000256" key="1">
    <source>
        <dbReference type="ARBA" id="ARBA00001554"/>
    </source>
</evidence>
<dbReference type="InterPro" id="IPR001533">
    <property type="entry name" value="Pterin_deHydtase"/>
</dbReference>
<evidence type="ECO:0000256" key="4">
    <source>
        <dbReference type="ARBA" id="ARBA00006472"/>
    </source>
</evidence>
<evidence type="ECO:0000313" key="20">
    <source>
        <dbReference type="Ensembl" id="ENSMUNP00000030837.1"/>
    </source>
</evidence>
<reference evidence="20" key="3">
    <citation type="submission" date="2025-09" db="UniProtKB">
        <authorList>
            <consortium name="Ensembl"/>
        </authorList>
    </citation>
    <scope>IDENTIFICATION</scope>
</reference>
<dbReference type="GO" id="GO:0008124">
    <property type="term" value="F:4-alpha-hydroxytetrahydrobiopterin dehydratase activity"/>
    <property type="evidence" value="ECO:0007669"/>
    <property type="project" value="UniProtKB-EC"/>
</dbReference>
<evidence type="ECO:0000256" key="2">
    <source>
        <dbReference type="ARBA" id="ARBA00004123"/>
    </source>
</evidence>
<keyword evidence="6" id="KW-0963">Cytoplasm</keyword>
<organism evidence="20 21">
    <name type="scientific">Melopsittacus undulatus</name>
    <name type="common">Budgerigar</name>
    <name type="synonym">Psittacus undulatus</name>
    <dbReference type="NCBI Taxonomy" id="13146"/>
    <lineage>
        <taxon>Eukaryota</taxon>
        <taxon>Metazoa</taxon>
        <taxon>Chordata</taxon>
        <taxon>Craniata</taxon>
        <taxon>Vertebrata</taxon>
        <taxon>Euteleostomi</taxon>
        <taxon>Archelosauria</taxon>
        <taxon>Archosauria</taxon>
        <taxon>Dinosauria</taxon>
        <taxon>Saurischia</taxon>
        <taxon>Theropoda</taxon>
        <taxon>Coelurosauria</taxon>
        <taxon>Aves</taxon>
        <taxon>Neognathae</taxon>
        <taxon>Neoaves</taxon>
        <taxon>Telluraves</taxon>
        <taxon>Australaves</taxon>
        <taxon>Psittaciformes</taxon>
        <taxon>Psittaculidae</taxon>
        <taxon>Melopsittacus</taxon>
    </lineage>
</organism>
<comment type="subcellular location">
    <subcellularLocation>
        <location evidence="3">Cytoplasm</location>
    </subcellularLocation>
    <subcellularLocation>
        <location evidence="2">Nucleus</location>
    </subcellularLocation>
</comment>
<comment type="function">
    <text evidence="19">Involved in tetrahydrobiopterin biosynthesis. Seems to both prevent the formation of 7-pterins and accelerate the formation of quinonoid-BH2. Coactivator for HNF1A-dependent transcription. Regulates the dimerization of homeodomain protein HNF1A and enhances its transcriptional activity. Also acts as a coactivator for HNF1B-dependent transcription.</text>
</comment>
<keyword evidence="11" id="KW-0804">Transcription</keyword>
<dbReference type="Pfam" id="PF01329">
    <property type="entry name" value="Pterin_4a"/>
    <property type="match status" value="1"/>
</dbReference>
<keyword evidence="7" id="KW-0007">Acetylation</keyword>
<evidence type="ECO:0000256" key="10">
    <source>
        <dbReference type="ARBA" id="ARBA00023159"/>
    </source>
</evidence>
<evidence type="ECO:0000256" key="15">
    <source>
        <dbReference type="ARBA" id="ARBA00031023"/>
    </source>
</evidence>